<dbReference type="InParanoid" id="I3EFP8"/>
<protein>
    <submittedName>
        <fullName evidence="1">Uncharacterized protein</fullName>
    </submittedName>
</protein>
<sequence>MLGSIPIKKQSTNINYKLCRSSNLVEYYIETSQLPLTGHDSTYYLYTLIFNSINHLIIQCLYDL</sequence>
<proteinExistence type="predicted"/>
<dbReference type="AlphaFoldDB" id="I3EFP8"/>
<organism evidence="1 2">
    <name type="scientific">Nematocida parisii (strain ERTm3)</name>
    <name type="common">Nematode killer fungus</name>
    <dbReference type="NCBI Taxonomy" id="935791"/>
    <lineage>
        <taxon>Eukaryota</taxon>
        <taxon>Fungi</taxon>
        <taxon>Fungi incertae sedis</taxon>
        <taxon>Microsporidia</taxon>
        <taxon>Nematocida</taxon>
    </lineage>
</organism>
<name>I3EFP8_NEMP3</name>
<evidence type="ECO:0000313" key="1">
    <source>
        <dbReference type="EMBL" id="EIJ88045.1"/>
    </source>
</evidence>
<gene>
    <name evidence="1" type="ORF">NEQG_01489</name>
</gene>
<dbReference type="VEuPathDB" id="MicrosporidiaDB:NEQG_01489"/>
<keyword evidence="2" id="KW-1185">Reference proteome</keyword>
<dbReference type="OrthoDB" id="10358365at2759"/>
<dbReference type="EMBL" id="GL870879">
    <property type="protein sequence ID" value="EIJ88045.1"/>
    <property type="molecule type" value="Genomic_DNA"/>
</dbReference>
<dbReference type="Proteomes" id="UP000002872">
    <property type="component" value="Unassembled WGS sequence"/>
</dbReference>
<evidence type="ECO:0000313" key="2">
    <source>
        <dbReference type="Proteomes" id="UP000002872"/>
    </source>
</evidence>
<dbReference type="HOGENOM" id="CLU_207415_0_0_1"/>
<reference evidence="1" key="1">
    <citation type="submission" date="2011-01" db="EMBL/GenBank/DDBJ databases">
        <title>The Genome Sequence of Nematocida parisii strain ERTm3.</title>
        <authorList>
            <consortium name="The Broad Institute Genome Sequencing Platform"/>
            <consortium name="The Broad Institute Genome Sequencing Center for Infectious Disease"/>
            <person name="Cuomo C."/>
            <person name="Troemel E."/>
            <person name="Young S.K."/>
            <person name="Zeng Q."/>
            <person name="Gargeya S."/>
            <person name="Fitzgerald M."/>
            <person name="Haas B."/>
            <person name="Abouelleil A."/>
            <person name="Alvarado L."/>
            <person name="Arachchi H.M."/>
            <person name="Berlin A."/>
            <person name="Chapman S.B."/>
            <person name="Gearin G."/>
            <person name="Goldberg J."/>
            <person name="Griggs A."/>
            <person name="Gujja S."/>
            <person name="Hansen M."/>
            <person name="Heiman D."/>
            <person name="Howarth C."/>
            <person name="Larimer J."/>
            <person name="Lui A."/>
            <person name="MacDonald P.J.P."/>
            <person name="McCowen C."/>
            <person name="Montmayeur A."/>
            <person name="Murphy C."/>
            <person name="Neiman D."/>
            <person name="Pearson M."/>
            <person name="Priest M."/>
            <person name="Roberts A."/>
            <person name="Saif S."/>
            <person name="Shea T."/>
            <person name="Sisk P."/>
            <person name="Stolte C."/>
            <person name="Sykes S."/>
            <person name="Wortman J."/>
            <person name="Nusbaum C."/>
            <person name="Birren B."/>
        </authorList>
    </citation>
    <scope>NUCLEOTIDE SEQUENCE</scope>
    <source>
        <strain evidence="1">ERTm3</strain>
    </source>
</reference>
<accession>I3EFP8</accession>